<proteinExistence type="predicted"/>
<name>A0ABN3VM57_9PSEU</name>
<dbReference type="InterPro" id="IPR036170">
    <property type="entry name" value="YezG-like_sf"/>
</dbReference>
<evidence type="ECO:0000313" key="2">
    <source>
        <dbReference type="Proteomes" id="UP001500979"/>
    </source>
</evidence>
<protein>
    <submittedName>
        <fullName evidence="1">Uncharacterized protein</fullName>
    </submittedName>
</protein>
<dbReference type="Proteomes" id="UP001500979">
    <property type="component" value="Unassembled WGS sequence"/>
</dbReference>
<sequence length="158" mass="17799">MDPAASASAPDELLREVERLLREDAPADWAEIHLDFRGSSSICQADMSGTTANGGALLMPLPDGVVALMRTLRARMYEPGQGTWLSVHVTLRRGRAADFRFNFTDDPQWSPPVAPTVFSMDVEEFPRDPQHLPEWLRQRLVEAAEFEEGYRNDRGSRE</sequence>
<organism evidence="1 2">
    <name type="scientific">Saccharopolyspora taberi</name>
    <dbReference type="NCBI Taxonomy" id="60895"/>
    <lineage>
        <taxon>Bacteria</taxon>
        <taxon>Bacillati</taxon>
        <taxon>Actinomycetota</taxon>
        <taxon>Actinomycetes</taxon>
        <taxon>Pseudonocardiales</taxon>
        <taxon>Pseudonocardiaceae</taxon>
        <taxon>Saccharopolyspora</taxon>
    </lineage>
</organism>
<reference evidence="1 2" key="1">
    <citation type="journal article" date="2019" name="Int. J. Syst. Evol. Microbiol.">
        <title>The Global Catalogue of Microorganisms (GCM) 10K type strain sequencing project: providing services to taxonomists for standard genome sequencing and annotation.</title>
        <authorList>
            <consortium name="The Broad Institute Genomics Platform"/>
            <consortium name="The Broad Institute Genome Sequencing Center for Infectious Disease"/>
            <person name="Wu L."/>
            <person name="Ma J."/>
        </authorList>
    </citation>
    <scope>NUCLEOTIDE SEQUENCE [LARGE SCALE GENOMIC DNA]</scope>
    <source>
        <strain evidence="1 2">JCM 9383</strain>
    </source>
</reference>
<dbReference type="EMBL" id="BAAAUX010000031">
    <property type="protein sequence ID" value="GAA2816929.1"/>
    <property type="molecule type" value="Genomic_DNA"/>
</dbReference>
<comment type="caution">
    <text evidence="1">The sequence shown here is derived from an EMBL/GenBank/DDBJ whole genome shotgun (WGS) entry which is preliminary data.</text>
</comment>
<keyword evidence="2" id="KW-1185">Reference proteome</keyword>
<evidence type="ECO:0000313" key="1">
    <source>
        <dbReference type="EMBL" id="GAA2816929.1"/>
    </source>
</evidence>
<accession>A0ABN3VM57</accession>
<dbReference type="SUPFAM" id="SSF160424">
    <property type="entry name" value="BH3703-like"/>
    <property type="match status" value="1"/>
</dbReference>
<gene>
    <name evidence="1" type="ORF">GCM10010470_60410</name>
</gene>